<protein>
    <submittedName>
        <fullName evidence="8">Glyoxylase, beta-lactamase superfamily II</fullName>
    </submittedName>
    <submittedName>
        <fullName evidence="7">N-acyl homoserine lactonase</fullName>
        <ecNumber evidence="7">3.1.1.81</ecNumber>
    </submittedName>
</protein>
<dbReference type="Proteomes" id="UP000183063">
    <property type="component" value="Unassembled WGS sequence"/>
</dbReference>
<dbReference type="Gene3D" id="3.60.15.10">
    <property type="entry name" value="Ribonuclease Z/Hydroxyacylglutathione hydrolase-like"/>
    <property type="match status" value="1"/>
</dbReference>
<feature type="domain" description="Metallo-beta-lactamase" evidence="6">
    <location>
        <begin position="102"/>
        <end position="303"/>
    </location>
</feature>
<keyword evidence="2" id="KW-0479">Metal-binding</keyword>
<dbReference type="EMBL" id="FOCV01000001">
    <property type="protein sequence ID" value="SEM96012.1"/>
    <property type="molecule type" value="Genomic_DNA"/>
</dbReference>
<name>A0A1H8CM67_9HYPH</name>
<evidence type="ECO:0000256" key="5">
    <source>
        <dbReference type="SAM" id="SignalP"/>
    </source>
</evidence>
<dbReference type="EMBL" id="FNXB01000002">
    <property type="protein sequence ID" value="SEH48452.1"/>
    <property type="molecule type" value="Genomic_DNA"/>
</dbReference>
<evidence type="ECO:0000313" key="8">
    <source>
        <dbReference type="EMBL" id="SEM96012.1"/>
    </source>
</evidence>
<dbReference type="InterPro" id="IPR051013">
    <property type="entry name" value="MBL_superfamily_lactonases"/>
</dbReference>
<gene>
    <name evidence="7" type="primary">Y2-aiiA_1</name>
    <name evidence="7" type="ORF">RTCCBAU85039_0664</name>
    <name evidence="8" type="ORF">SAMN05216228_1001216</name>
</gene>
<keyword evidence="5" id="KW-0732">Signal</keyword>
<evidence type="ECO:0000313" key="7">
    <source>
        <dbReference type="EMBL" id="SEH48452.1"/>
    </source>
</evidence>
<dbReference type="SMART" id="SM00849">
    <property type="entry name" value="Lactamase_B"/>
    <property type="match status" value="1"/>
</dbReference>
<reference evidence="9" key="2">
    <citation type="submission" date="2016-10" db="EMBL/GenBank/DDBJ databases">
        <authorList>
            <person name="Wibberg D."/>
        </authorList>
    </citation>
    <scope>NUCLEOTIDE SEQUENCE [LARGE SCALE GENOMIC DNA]</scope>
</reference>
<reference evidence="7" key="3">
    <citation type="submission" date="2016-10" db="EMBL/GenBank/DDBJ databases">
        <authorList>
            <person name="de Groot N.N."/>
        </authorList>
    </citation>
    <scope>NUCLEOTIDE SEQUENCE [LARGE SCALE GENOMIC DNA]</scope>
    <source>
        <strain evidence="7">CCBAU85039</strain>
    </source>
</reference>
<dbReference type="Proteomes" id="UP000198939">
    <property type="component" value="Unassembled WGS sequence"/>
</dbReference>
<dbReference type="STRING" id="501024.RTCCBAU85039_0664"/>
<dbReference type="GO" id="GO:0102007">
    <property type="term" value="F:acyl-L-homoserine-lactone lactonohydrolase activity"/>
    <property type="evidence" value="ECO:0007669"/>
    <property type="project" value="UniProtKB-EC"/>
</dbReference>
<evidence type="ECO:0000256" key="4">
    <source>
        <dbReference type="ARBA" id="ARBA00022833"/>
    </source>
</evidence>
<dbReference type="SUPFAM" id="SSF56281">
    <property type="entry name" value="Metallo-hydrolase/oxidoreductase"/>
    <property type="match status" value="1"/>
</dbReference>
<keyword evidence="4" id="KW-0862">Zinc</keyword>
<dbReference type="GO" id="GO:0046872">
    <property type="term" value="F:metal ion binding"/>
    <property type="evidence" value="ECO:0007669"/>
    <property type="project" value="UniProtKB-KW"/>
</dbReference>
<dbReference type="OrthoDB" id="9773738at2"/>
<keyword evidence="3 7" id="KW-0378">Hydrolase</keyword>
<accession>A0A1H8CM67</accession>
<reference evidence="8 10" key="1">
    <citation type="submission" date="2016-10" db="EMBL/GenBank/DDBJ databases">
        <authorList>
            <person name="Varghese N."/>
            <person name="Submissions S."/>
        </authorList>
    </citation>
    <scope>NUCLEOTIDE SEQUENCE [LARGE SCALE GENOMIC DNA]</scope>
    <source>
        <strain evidence="8 10">CGMCC 1.7071</strain>
    </source>
</reference>
<dbReference type="InterPro" id="IPR036866">
    <property type="entry name" value="RibonucZ/Hydroxyglut_hydro"/>
</dbReference>
<dbReference type="PANTHER" id="PTHR42978:SF6">
    <property type="entry name" value="QUORUM-QUENCHING LACTONASE YTNP-RELATED"/>
    <property type="match status" value="1"/>
</dbReference>
<comment type="similarity">
    <text evidence="1">Belongs to the metallo-beta-lactamase superfamily.</text>
</comment>
<evidence type="ECO:0000313" key="9">
    <source>
        <dbReference type="Proteomes" id="UP000183063"/>
    </source>
</evidence>
<dbReference type="AlphaFoldDB" id="A0A1H8CM67"/>
<feature type="signal peptide" evidence="5">
    <location>
        <begin position="1"/>
        <end position="33"/>
    </location>
</feature>
<sequence>MRVASGMKWRALFAAGIGLLAAPMILKETAAMAASGEKTKMNATTQPQFNQFKLGSYRFTVFKDGASIGEKPYETFGANQKPETVQELLARNFLPTDKFVNSYAPTLIDTGSDVILVDTGFGESGRARGSGQLRDGLKAAGYSADDITLVALTHLHVDHIGGLMEAGAPAFKNARYLIGQIEYDFWTDKAREGTPAEGGHKAVLANVVPLAEKATFIGDGGKVAGGITAMLAPGHTPGHMVFHVESEGKRLVATGDTANHYILSLQKPDWEVRFDADKTQAAATRRKVFDMIATDRIAFLGYHMPFPAVGFVETYEDGYLFVPKTYQFDL</sequence>
<dbReference type="CDD" id="cd07720">
    <property type="entry name" value="OPHC2-like_MBL-fold"/>
    <property type="match status" value="1"/>
</dbReference>
<dbReference type="InterPro" id="IPR001279">
    <property type="entry name" value="Metallo-B-lactamas"/>
</dbReference>
<evidence type="ECO:0000256" key="1">
    <source>
        <dbReference type="ARBA" id="ARBA00007749"/>
    </source>
</evidence>
<organism evidence="7 9">
    <name type="scientific">Rhizobium tibeticum</name>
    <dbReference type="NCBI Taxonomy" id="501024"/>
    <lineage>
        <taxon>Bacteria</taxon>
        <taxon>Pseudomonadati</taxon>
        <taxon>Pseudomonadota</taxon>
        <taxon>Alphaproteobacteria</taxon>
        <taxon>Hyphomicrobiales</taxon>
        <taxon>Rhizobiaceae</taxon>
        <taxon>Rhizobium/Agrobacterium group</taxon>
        <taxon>Rhizobium</taxon>
    </lineage>
</organism>
<dbReference type="PANTHER" id="PTHR42978">
    <property type="entry name" value="QUORUM-QUENCHING LACTONASE YTNP-RELATED-RELATED"/>
    <property type="match status" value="1"/>
</dbReference>
<keyword evidence="10" id="KW-1185">Reference proteome</keyword>
<evidence type="ECO:0000259" key="6">
    <source>
        <dbReference type="SMART" id="SM00849"/>
    </source>
</evidence>
<proteinExistence type="inferred from homology"/>
<evidence type="ECO:0000313" key="10">
    <source>
        <dbReference type="Proteomes" id="UP000198939"/>
    </source>
</evidence>
<feature type="chain" id="PRO_5030029428" evidence="5">
    <location>
        <begin position="34"/>
        <end position="330"/>
    </location>
</feature>
<dbReference type="RefSeq" id="WP_072370694.1">
    <property type="nucleotide sequence ID" value="NZ_FNXB01000002.1"/>
</dbReference>
<dbReference type="EC" id="3.1.1.81" evidence="7"/>
<evidence type="ECO:0000256" key="3">
    <source>
        <dbReference type="ARBA" id="ARBA00022801"/>
    </source>
</evidence>
<dbReference type="Pfam" id="PF00753">
    <property type="entry name" value="Lactamase_B"/>
    <property type="match status" value="1"/>
</dbReference>
<evidence type="ECO:0000256" key="2">
    <source>
        <dbReference type="ARBA" id="ARBA00022723"/>
    </source>
</evidence>